<dbReference type="PANTHER" id="PTHR33175:SF3">
    <property type="entry name" value="DNA-BINDING PROTEIN HU-BETA"/>
    <property type="match status" value="1"/>
</dbReference>
<evidence type="ECO:0000256" key="1">
    <source>
        <dbReference type="ARBA" id="ARBA00010529"/>
    </source>
</evidence>
<comment type="similarity">
    <text evidence="1 4">Belongs to the bacterial histone-like protein family.</text>
</comment>
<keyword evidence="2" id="KW-0226">DNA condensation</keyword>
<keyword evidence="6" id="KW-1185">Reference proteome</keyword>
<dbReference type="PROSITE" id="PS00045">
    <property type="entry name" value="HISTONE_LIKE"/>
    <property type="match status" value="1"/>
</dbReference>
<dbReference type="OrthoDB" id="9799835at2"/>
<accession>A0A1E5Q3X2</accession>
<dbReference type="InterPro" id="IPR020816">
    <property type="entry name" value="Histone-like_DNA-bd_CS"/>
</dbReference>
<dbReference type="SUPFAM" id="SSF47729">
    <property type="entry name" value="IHF-like DNA-binding proteins"/>
    <property type="match status" value="1"/>
</dbReference>
<evidence type="ECO:0000313" key="5">
    <source>
        <dbReference type="EMBL" id="OEJ63876.1"/>
    </source>
</evidence>
<dbReference type="Gene3D" id="4.10.520.10">
    <property type="entry name" value="IHF-like DNA-binding proteins"/>
    <property type="match status" value="1"/>
</dbReference>
<dbReference type="InterPro" id="IPR010992">
    <property type="entry name" value="IHF-like_DNA-bd_dom_sf"/>
</dbReference>
<dbReference type="Proteomes" id="UP000095347">
    <property type="component" value="Unassembled WGS sequence"/>
</dbReference>
<comment type="caution">
    <text evidence="5">The sequence shown here is derived from an EMBL/GenBank/DDBJ whole genome shotgun (WGS) entry which is preliminary data.</text>
</comment>
<sequence length="90" mass="9638">MSDRQHLNSIIQAGTGCTAKAAKETMDALIGTITSSLKKNEKVQLVGFGSFSVAKRAARKGRNPFTGEAIRIKASKSVRFKAGQSLKRSV</sequence>
<organism evidence="5 6">
    <name type="scientific">Magnetovibrio blakemorei</name>
    <dbReference type="NCBI Taxonomy" id="28181"/>
    <lineage>
        <taxon>Bacteria</taxon>
        <taxon>Pseudomonadati</taxon>
        <taxon>Pseudomonadota</taxon>
        <taxon>Alphaproteobacteria</taxon>
        <taxon>Rhodospirillales</taxon>
        <taxon>Magnetovibrionaceae</taxon>
        <taxon>Magnetovibrio</taxon>
    </lineage>
</organism>
<keyword evidence="3 5" id="KW-0238">DNA-binding</keyword>
<dbReference type="GO" id="GO:0030261">
    <property type="term" value="P:chromosome condensation"/>
    <property type="evidence" value="ECO:0007669"/>
    <property type="project" value="UniProtKB-KW"/>
</dbReference>
<proteinExistence type="inferred from homology"/>
<protein>
    <submittedName>
        <fullName evidence="5">DNA-binding protein</fullName>
    </submittedName>
</protein>
<evidence type="ECO:0000256" key="4">
    <source>
        <dbReference type="RuleBase" id="RU003939"/>
    </source>
</evidence>
<dbReference type="PRINTS" id="PR01727">
    <property type="entry name" value="DNABINDINGHU"/>
</dbReference>
<dbReference type="PROSITE" id="PS51257">
    <property type="entry name" value="PROKAR_LIPOPROTEIN"/>
    <property type="match status" value="1"/>
</dbReference>
<dbReference type="EMBL" id="MCGG01000081">
    <property type="protein sequence ID" value="OEJ63876.1"/>
    <property type="molecule type" value="Genomic_DNA"/>
</dbReference>
<dbReference type="GO" id="GO:0030527">
    <property type="term" value="F:structural constituent of chromatin"/>
    <property type="evidence" value="ECO:0007669"/>
    <property type="project" value="InterPro"/>
</dbReference>
<dbReference type="STRING" id="28181.BEN30_17040"/>
<dbReference type="Pfam" id="PF00216">
    <property type="entry name" value="Bac_DNA_binding"/>
    <property type="match status" value="1"/>
</dbReference>
<evidence type="ECO:0000313" key="6">
    <source>
        <dbReference type="Proteomes" id="UP000095347"/>
    </source>
</evidence>
<dbReference type="CDD" id="cd13831">
    <property type="entry name" value="HU"/>
    <property type="match status" value="1"/>
</dbReference>
<dbReference type="GO" id="GO:0003677">
    <property type="term" value="F:DNA binding"/>
    <property type="evidence" value="ECO:0007669"/>
    <property type="project" value="UniProtKB-KW"/>
</dbReference>
<evidence type="ECO:0000256" key="3">
    <source>
        <dbReference type="ARBA" id="ARBA00023125"/>
    </source>
</evidence>
<name>A0A1E5Q3X2_9PROT</name>
<dbReference type="PANTHER" id="PTHR33175">
    <property type="entry name" value="DNA-BINDING PROTEIN HU"/>
    <property type="match status" value="1"/>
</dbReference>
<gene>
    <name evidence="5" type="ORF">BEN30_17040</name>
</gene>
<evidence type="ECO:0000256" key="2">
    <source>
        <dbReference type="ARBA" id="ARBA00023067"/>
    </source>
</evidence>
<dbReference type="InterPro" id="IPR000119">
    <property type="entry name" value="Hist_DNA-bd"/>
</dbReference>
<reference evidence="6" key="1">
    <citation type="submission" date="2016-07" db="EMBL/GenBank/DDBJ databases">
        <authorList>
            <person name="Florea S."/>
            <person name="Webb J.S."/>
            <person name="Jaromczyk J."/>
            <person name="Schardl C.L."/>
        </authorList>
    </citation>
    <scope>NUCLEOTIDE SEQUENCE [LARGE SCALE GENOMIC DNA]</scope>
    <source>
        <strain evidence="6">MV-1</strain>
    </source>
</reference>
<dbReference type="SMART" id="SM00411">
    <property type="entry name" value="BHL"/>
    <property type="match status" value="1"/>
</dbReference>
<dbReference type="AlphaFoldDB" id="A0A1E5Q3X2"/>